<protein>
    <submittedName>
        <fullName evidence="2">Uncharacterized protein</fullName>
    </submittedName>
</protein>
<dbReference type="OrthoDB" id="2418709at2"/>
<dbReference type="STRING" id="576118.SAMN05216216_10672"/>
<dbReference type="EMBL" id="FNFY01000006">
    <property type="protein sequence ID" value="SDK65269.1"/>
    <property type="molecule type" value="Genomic_DNA"/>
</dbReference>
<dbReference type="Proteomes" id="UP000199008">
    <property type="component" value="Unassembled WGS sequence"/>
</dbReference>
<name>A0A1G9DN28_9BACL</name>
<dbReference type="AlphaFoldDB" id="A0A1G9DN28"/>
<evidence type="ECO:0000256" key="1">
    <source>
        <dbReference type="SAM" id="MobiDB-lite"/>
    </source>
</evidence>
<feature type="region of interest" description="Disordered" evidence="1">
    <location>
        <begin position="272"/>
        <end position="336"/>
    </location>
</feature>
<feature type="compositionally biased region" description="Basic and acidic residues" evidence="1">
    <location>
        <begin position="275"/>
        <end position="316"/>
    </location>
</feature>
<feature type="region of interest" description="Disordered" evidence="1">
    <location>
        <begin position="111"/>
        <end position="145"/>
    </location>
</feature>
<feature type="compositionally biased region" description="Basic and acidic residues" evidence="1">
    <location>
        <begin position="111"/>
        <end position="127"/>
    </location>
</feature>
<accession>A0A1G9DN28</accession>
<evidence type="ECO:0000313" key="3">
    <source>
        <dbReference type="Proteomes" id="UP000199008"/>
    </source>
</evidence>
<sequence length="336" mass="39601">MNKNIKTLLNVLPIILIPLFTERKHIKEHPDIERLNRFSSNTYHNVKDKGEEAYQSVKATSSNVYQTSKSAVDTVGSKINDKRLERSYKKDMQSYKRSIKKEDKLLEQFEKDKEKHREKRLESEQTAKPKVPKIMQSNPGMSNEEKMAGMTVSDSLIMDVNRIDPQTEAALDTNVDNQDVARFYEEDQSMSRVSLTEQDEDRLNIQDDEYTEDEKNDRMDAIPSNDEEINMTQDVQQLYFDKVKNHEENIEGFEPGELFKKHHSKLDYTVDYDNEDTRSPEESDDNTEKSLFEKHREQAEQYYAEHGRKSGIEKNMTKNKKQQKLEKKINKKRQQF</sequence>
<dbReference type="RefSeq" id="WP_092985434.1">
    <property type="nucleotide sequence ID" value="NZ_FNFY01000006.1"/>
</dbReference>
<gene>
    <name evidence="2" type="ORF">SAMN05216216_10672</name>
</gene>
<evidence type="ECO:0000313" key="2">
    <source>
        <dbReference type="EMBL" id="SDK65269.1"/>
    </source>
</evidence>
<proteinExistence type="predicted"/>
<reference evidence="3" key="1">
    <citation type="submission" date="2016-10" db="EMBL/GenBank/DDBJ databases">
        <authorList>
            <person name="Varghese N."/>
            <person name="Submissions S."/>
        </authorList>
    </citation>
    <scope>NUCLEOTIDE SEQUENCE [LARGE SCALE GENOMIC DNA]</scope>
    <source>
        <strain evidence="3">CGMCC 1.8895</strain>
    </source>
</reference>
<keyword evidence="3" id="KW-1185">Reference proteome</keyword>
<organism evidence="2 3">
    <name type="scientific">Lacicoccus qingdaonensis</name>
    <dbReference type="NCBI Taxonomy" id="576118"/>
    <lineage>
        <taxon>Bacteria</taxon>
        <taxon>Bacillati</taxon>
        <taxon>Bacillota</taxon>
        <taxon>Bacilli</taxon>
        <taxon>Bacillales</taxon>
        <taxon>Salinicoccaceae</taxon>
        <taxon>Lacicoccus</taxon>
    </lineage>
</organism>